<evidence type="ECO:0000313" key="2">
    <source>
        <dbReference type="EMBL" id="TGE28377.1"/>
    </source>
</evidence>
<dbReference type="OrthoDB" id="1075024at2"/>
<feature type="chain" id="PRO_5021329447" evidence="1">
    <location>
        <begin position="24"/>
        <end position="282"/>
    </location>
</feature>
<accession>A0A4Z0QE93</accession>
<dbReference type="Proteomes" id="UP000298471">
    <property type="component" value="Unassembled WGS sequence"/>
</dbReference>
<proteinExistence type="predicted"/>
<dbReference type="EMBL" id="SRMB01000001">
    <property type="protein sequence ID" value="TGE28377.1"/>
    <property type="molecule type" value="Genomic_DNA"/>
</dbReference>
<name>A0A4Z0QE93_9BACT</name>
<sequence length="282" mass="31605">MRNIFGFVLILCLPQLAWAQAQAGGLRAIEQRILQEGLALYQSERSAWVATDLLMAQKPDLTGMVGYVSYADGDSMRTVFFQQAAETAPLLARYIFSFPHHTIEPGTGRQLRPRPASATEQKFFTVRRRVLEELQENKVSGTAYAFPENTHPNVAILEEAGEIRAYVFTGPQEGGVLPIGNDVLMKIGRNLQVQSTERLHSTYVPMKLPPDQQVSTGMHTHLSAHPYITATDICSLLLYQETFPVPRHMVVGREYVSLFDASTRDILILTKKAFEKMAKKQP</sequence>
<feature type="signal peptide" evidence="1">
    <location>
        <begin position="1"/>
        <end position="23"/>
    </location>
</feature>
<protein>
    <submittedName>
        <fullName evidence="2">Uncharacterized protein</fullName>
    </submittedName>
</protein>
<keyword evidence="3" id="KW-1185">Reference proteome</keyword>
<dbReference type="RefSeq" id="WP_135391786.1">
    <property type="nucleotide sequence ID" value="NZ_SRMB01000001.1"/>
</dbReference>
<keyword evidence="1" id="KW-0732">Signal</keyword>
<organism evidence="2 3">
    <name type="scientific">Hymenobacter metallicola</name>
    <dbReference type="NCBI Taxonomy" id="2563114"/>
    <lineage>
        <taxon>Bacteria</taxon>
        <taxon>Pseudomonadati</taxon>
        <taxon>Bacteroidota</taxon>
        <taxon>Cytophagia</taxon>
        <taxon>Cytophagales</taxon>
        <taxon>Hymenobacteraceae</taxon>
        <taxon>Hymenobacter</taxon>
    </lineage>
</organism>
<evidence type="ECO:0000313" key="3">
    <source>
        <dbReference type="Proteomes" id="UP000298471"/>
    </source>
</evidence>
<gene>
    <name evidence="2" type="ORF">E5K02_02615</name>
</gene>
<evidence type="ECO:0000256" key="1">
    <source>
        <dbReference type="SAM" id="SignalP"/>
    </source>
</evidence>
<reference evidence="2 3" key="1">
    <citation type="submission" date="2019-04" db="EMBL/GenBank/DDBJ databases">
        <authorList>
            <person name="Feng G."/>
            <person name="Zhang J."/>
            <person name="Zhu H."/>
        </authorList>
    </citation>
    <scope>NUCLEOTIDE SEQUENCE [LARGE SCALE GENOMIC DNA]</scope>
    <source>
        <strain evidence="2 3">9PBR-1</strain>
    </source>
</reference>
<dbReference type="AlphaFoldDB" id="A0A4Z0QE93"/>
<comment type="caution">
    <text evidence="2">The sequence shown here is derived from an EMBL/GenBank/DDBJ whole genome shotgun (WGS) entry which is preliminary data.</text>
</comment>